<comment type="subcellular location">
    <subcellularLocation>
        <location evidence="3">Mitochondrion</location>
    </subcellularLocation>
</comment>
<evidence type="ECO:0000313" key="6">
    <source>
        <dbReference type="Proteomes" id="UP000236333"/>
    </source>
</evidence>
<feature type="region of interest" description="Disordered" evidence="4">
    <location>
        <begin position="1"/>
        <end position="22"/>
    </location>
</feature>
<proteinExistence type="inferred from homology"/>
<comment type="similarity">
    <text evidence="1 3">Belongs to the CMC family.</text>
</comment>
<evidence type="ECO:0000256" key="4">
    <source>
        <dbReference type="SAM" id="MobiDB-lite"/>
    </source>
</evidence>
<keyword evidence="6" id="KW-1185">Reference proteome</keyword>
<feature type="compositionally biased region" description="Basic and acidic residues" evidence="4">
    <location>
        <begin position="10"/>
        <end position="22"/>
    </location>
</feature>
<reference evidence="5 6" key="1">
    <citation type="journal article" date="2017" name="Mol. Biol. Evol.">
        <title>The 4-celled Tetrabaena socialis nuclear genome reveals the essential components for genetic control of cell number at the origin of multicellularity in the volvocine lineage.</title>
        <authorList>
            <person name="Featherston J."/>
            <person name="Arakaki Y."/>
            <person name="Hanschen E.R."/>
            <person name="Ferris P.J."/>
            <person name="Michod R.E."/>
            <person name="Olson B.J.S.C."/>
            <person name="Nozaki H."/>
            <person name="Durand P.M."/>
        </authorList>
    </citation>
    <scope>NUCLEOTIDE SEQUENCE [LARGE SCALE GENOMIC DNA]</scope>
    <source>
        <strain evidence="5 6">NIES-571</strain>
    </source>
</reference>
<comment type="caution">
    <text evidence="5">The sequence shown here is derived from an EMBL/GenBank/DDBJ whole genome shotgun (WGS) entry which is preliminary data.</text>
</comment>
<sequence>MANPVDEVEEKQRQSKERLARDYDPYLQDGFNIYRVNPRRQEAYNQCAPEVVKFLKCVDQEGPTWFWRCNALHIELQRCYNAAKPESPSLFGAYVKDFTETATARWEQAKWFYNNLTRSKDED</sequence>
<dbReference type="Proteomes" id="UP000236333">
    <property type="component" value="Unassembled WGS sequence"/>
</dbReference>
<dbReference type="AlphaFoldDB" id="A0A2J8A1T6"/>
<gene>
    <name evidence="5" type="ORF">TSOC_007175</name>
</gene>
<keyword evidence="3" id="KW-0496">Mitochondrion</keyword>
<protein>
    <recommendedName>
        <fullName evidence="3">COX assembly mitochondrial protein</fullName>
    </recommendedName>
</protein>
<organism evidence="5 6">
    <name type="scientific">Tetrabaena socialis</name>
    <dbReference type="NCBI Taxonomy" id="47790"/>
    <lineage>
        <taxon>Eukaryota</taxon>
        <taxon>Viridiplantae</taxon>
        <taxon>Chlorophyta</taxon>
        <taxon>core chlorophytes</taxon>
        <taxon>Chlorophyceae</taxon>
        <taxon>CS clade</taxon>
        <taxon>Chlamydomonadales</taxon>
        <taxon>Tetrabaenaceae</taxon>
        <taxon>Tetrabaena</taxon>
    </lineage>
</organism>
<evidence type="ECO:0000313" key="5">
    <source>
        <dbReference type="EMBL" id="PNH06486.1"/>
    </source>
</evidence>
<dbReference type="InterPro" id="IPR013892">
    <property type="entry name" value="Cyt_c_biogenesis_Cmc1-like"/>
</dbReference>
<evidence type="ECO:0000256" key="1">
    <source>
        <dbReference type="ARBA" id="ARBA00007347"/>
    </source>
</evidence>
<dbReference type="OrthoDB" id="531909at2759"/>
<evidence type="ECO:0000256" key="2">
    <source>
        <dbReference type="ARBA" id="ARBA00023157"/>
    </source>
</evidence>
<evidence type="ECO:0000256" key="3">
    <source>
        <dbReference type="RuleBase" id="RU364104"/>
    </source>
</evidence>
<dbReference type="GO" id="GO:0005739">
    <property type="term" value="C:mitochondrion"/>
    <property type="evidence" value="ECO:0007669"/>
    <property type="project" value="UniProtKB-SubCell"/>
</dbReference>
<accession>A0A2J8A1T6</accession>
<dbReference type="Pfam" id="PF08583">
    <property type="entry name" value="Cmc1"/>
    <property type="match status" value="1"/>
</dbReference>
<keyword evidence="2" id="KW-1015">Disulfide bond</keyword>
<name>A0A2J8A1T6_9CHLO</name>
<dbReference type="EMBL" id="PGGS01000234">
    <property type="protein sequence ID" value="PNH06486.1"/>
    <property type="molecule type" value="Genomic_DNA"/>
</dbReference>